<evidence type="ECO:0000256" key="1">
    <source>
        <dbReference type="ARBA" id="ARBA00023015"/>
    </source>
</evidence>
<dbReference type="PANTHER" id="PTHR47504">
    <property type="entry name" value="RIGHT ORIGIN-BINDING PROTEIN"/>
    <property type="match status" value="1"/>
</dbReference>
<dbReference type="InterPro" id="IPR010499">
    <property type="entry name" value="AraC_E-bd"/>
</dbReference>
<dbReference type="InterPro" id="IPR050959">
    <property type="entry name" value="MarA-like"/>
</dbReference>
<dbReference type="SMART" id="SM00871">
    <property type="entry name" value="AraC_E_bind"/>
    <property type="match status" value="1"/>
</dbReference>
<keyword evidence="1" id="KW-0805">Transcription regulation</keyword>
<name>A0ABR9AT48_9BACL</name>
<dbReference type="Gene3D" id="3.20.80.10">
    <property type="entry name" value="Regulatory factor, effector binding domain"/>
    <property type="match status" value="1"/>
</dbReference>
<dbReference type="RefSeq" id="WP_192023754.1">
    <property type="nucleotide sequence ID" value="NZ_JACYTN010000002.1"/>
</dbReference>
<evidence type="ECO:0000313" key="5">
    <source>
        <dbReference type="EMBL" id="MBD8497293.1"/>
    </source>
</evidence>
<dbReference type="Pfam" id="PF14526">
    <property type="entry name" value="Cass2"/>
    <property type="match status" value="1"/>
</dbReference>
<keyword evidence="3" id="KW-0804">Transcription</keyword>
<proteinExistence type="predicted"/>
<dbReference type="Gene3D" id="1.10.10.60">
    <property type="entry name" value="Homeodomain-like"/>
    <property type="match status" value="2"/>
</dbReference>
<accession>A0ABR9AT48</accession>
<dbReference type="Proteomes" id="UP000634529">
    <property type="component" value="Unassembled WGS sequence"/>
</dbReference>
<gene>
    <name evidence="5" type="ORF">IFO66_03165</name>
</gene>
<dbReference type="InterPro" id="IPR009057">
    <property type="entry name" value="Homeodomain-like_sf"/>
</dbReference>
<sequence length="290" mass="33329">MDMLKGMNEALNYIEENLDKHINLKEVASRAFFSEYHFKRLFSLLSGITISEYIRRRRLTMAALELKDPNVKVIDVAIKYGYYSPDAFSRAFQGFHGVTPSLARKLDQKLKAYPRMAFQLTIKGGIEMNYRIVEKEGFVVFGIKYNVEAVNETLSPTYEDMFTAISETTMKELESLATQEPFVIVHVSVNYAEHDNGKATFEQYIGAVTTTKEKIKEYATLEVPPLLWAIFEVDGDWLQVEEHWKRIYSEWLPSSSYELAEGPEILASKNQKSEIWIPIMAAVSKSKHLP</sequence>
<organism evidence="5 6">
    <name type="scientific">Paenibacillus arenosi</name>
    <dbReference type="NCBI Taxonomy" id="2774142"/>
    <lineage>
        <taxon>Bacteria</taxon>
        <taxon>Bacillati</taxon>
        <taxon>Bacillota</taxon>
        <taxon>Bacilli</taxon>
        <taxon>Bacillales</taxon>
        <taxon>Paenibacillaceae</taxon>
        <taxon>Paenibacillus</taxon>
    </lineage>
</organism>
<dbReference type="SUPFAM" id="SSF46689">
    <property type="entry name" value="Homeodomain-like"/>
    <property type="match status" value="2"/>
</dbReference>
<dbReference type="InterPro" id="IPR029441">
    <property type="entry name" value="Cass2"/>
</dbReference>
<dbReference type="InterPro" id="IPR011256">
    <property type="entry name" value="Reg_factor_effector_dom_sf"/>
</dbReference>
<dbReference type="SUPFAM" id="SSF55136">
    <property type="entry name" value="Probable bacterial effector-binding domain"/>
    <property type="match status" value="1"/>
</dbReference>
<keyword evidence="6" id="KW-1185">Reference proteome</keyword>
<dbReference type="PROSITE" id="PS01124">
    <property type="entry name" value="HTH_ARAC_FAMILY_2"/>
    <property type="match status" value="1"/>
</dbReference>
<reference evidence="5 6" key="1">
    <citation type="submission" date="2020-09" db="EMBL/GenBank/DDBJ databases">
        <title>Paenibacillus sp. CAU 1523 isolated from sand of Haeundae Beach.</title>
        <authorList>
            <person name="Kim W."/>
        </authorList>
    </citation>
    <scope>NUCLEOTIDE SEQUENCE [LARGE SCALE GENOMIC DNA]</scope>
    <source>
        <strain evidence="5 6">CAU 1523</strain>
    </source>
</reference>
<dbReference type="Pfam" id="PF12833">
    <property type="entry name" value="HTH_18"/>
    <property type="match status" value="1"/>
</dbReference>
<evidence type="ECO:0000259" key="4">
    <source>
        <dbReference type="PROSITE" id="PS01124"/>
    </source>
</evidence>
<evidence type="ECO:0000256" key="2">
    <source>
        <dbReference type="ARBA" id="ARBA00023125"/>
    </source>
</evidence>
<evidence type="ECO:0000313" key="6">
    <source>
        <dbReference type="Proteomes" id="UP000634529"/>
    </source>
</evidence>
<keyword evidence="2" id="KW-0238">DNA-binding</keyword>
<protein>
    <submittedName>
        <fullName evidence="5">AraC family transcriptional regulator</fullName>
    </submittedName>
</protein>
<evidence type="ECO:0000256" key="3">
    <source>
        <dbReference type="ARBA" id="ARBA00023163"/>
    </source>
</evidence>
<comment type="caution">
    <text evidence="5">The sequence shown here is derived from an EMBL/GenBank/DDBJ whole genome shotgun (WGS) entry which is preliminary data.</text>
</comment>
<dbReference type="EMBL" id="JACYTN010000002">
    <property type="protein sequence ID" value="MBD8497293.1"/>
    <property type="molecule type" value="Genomic_DNA"/>
</dbReference>
<feature type="domain" description="HTH araC/xylS-type" evidence="4">
    <location>
        <begin position="8"/>
        <end position="106"/>
    </location>
</feature>
<dbReference type="SMART" id="SM00342">
    <property type="entry name" value="HTH_ARAC"/>
    <property type="match status" value="1"/>
</dbReference>
<dbReference type="PANTHER" id="PTHR47504:SF5">
    <property type="entry name" value="RIGHT ORIGIN-BINDING PROTEIN"/>
    <property type="match status" value="1"/>
</dbReference>
<dbReference type="InterPro" id="IPR018060">
    <property type="entry name" value="HTH_AraC"/>
</dbReference>